<dbReference type="AlphaFoldDB" id="A0A4U5NIG5"/>
<keyword evidence="2" id="KW-1185">Reference proteome</keyword>
<evidence type="ECO:0000313" key="1">
    <source>
        <dbReference type="EMBL" id="TKR82939.1"/>
    </source>
</evidence>
<reference evidence="1 2" key="1">
    <citation type="journal article" date="2015" name="Genome Biol.">
        <title>Comparative genomics of Steinernema reveals deeply conserved gene regulatory networks.</title>
        <authorList>
            <person name="Dillman A.R."/>
            <person name="Macchietto M."/>
            <person name="Porter C.F."/>
            <person name="Rogers A."/>
            <person name="Williams B."/>
            <person name="Antoshechkin I."/>
            <person name="Lee M.M."/>
            <person name="Goodwin Z."/>
            <person name="Lu X."/>
            <person name="Lewis E.E."/>
            <person name="Goodrich-Blair H."/>
            <person name="Stock S.P."/>
            <person name="Adams B.J."/>
            <person name="Sternberg P.W."/>
            <person name="Mortazavi A."/>
        </authorList>
    </citation>
    <scope>NUCLEOTIDE SEQUENCE [LARGE SCALE GENOMIC DNA]</scope>
    <source>
        <strain evidence="1 2">ALL</strain>
    </source>
</reference>
<proteinExistence type="predicted"/>
<accession>A0A4U5NIG5</accession>
<dbReference type="Proteomes" id="UP000298663">
    <property type="component" value="Unassembled WGS sequence"/>
</dbReference>
<gene>
    <name evidence="1" type="ORF">L596_016607</name>
</gene>
<organism evidence="1 2">
    <name type="scientific">Steinernema carpocapsae</name>
    <name type="common">Entomopathogenic nematode</name>
    <dbReference type="NCBI Taxonomy" id="34508"/>
    <lineage>
        <taxon>Eukaryota</taxon>
        <taxon>Metazoa</taxon>
        <taxon>Ecdysozoa</taxon>
        <taxon>Nematoda</taxon>
        <taxon>Chromadorea</taxon>
        <taxon>Rhabditida</taxon>
        <taxon>Tylenchina</taxon>
        <taxon>Panagrolaimomorpha</taxon>
        <taxon>Strongyloidoidea</taxon>
        <taxon>Steinernematidae</taxon>
        <taxon>Steinernema</taxon>
    </lineage>
</organism>
<name>A0A4U5NIG5_STECR</name>
<comment type="caution">
    <text evidence="1">The sequence shown here is derived from an EMBL/GenBank/DDBJ whole genome shotgun (WGS) entry which is preliminary data.</text>
</comment>
<protein>
    <submittedName>
        <fullName evidence="1">Uncharacterized protein</fullName>
    </submittedName>
</protein>
<sequence>MKIVDRYVGSASKKYATVRMFAAQGKGLPEFLLKSDVTIATNYETESRVQHALLGPTFAERNTINHKRKETIQNSRGPNQQPKTRIQRIQASALWRIYAQRPSTHIINVDVLIYCDKGFKFQI</sequence>
<dbReference type="EMBL" id="AZBU02000004">
    <property type="protein sequence ID" value="TKR82939.1"/>
    <property type="molecule type" value="Genomic_DNA"/>
</dbReference>
<evidence type="ECO:0000313" key="2">
    <source>
        <dbReference type="Proteomes" id="UP000298663"/>
    </source>
</evidence>
<reference evidence="1 2" key="2">
    <citation type="journal article" date="2019" name="G3 (Bethesda)">
        <title>Hybrid Assembly of the Genome of the Entomopathogenic Nematode Steinernema carpocapsae Identifies the X-Chromosome.</title>
        <authorList>
            <person name="Serra L."/>
            <person name="Macchietto M."/>
            <person name="Macias-Munoz A."/>
            <person name="McGill C.J."/>
            <person name="Rodriguez I.M."/>
            <person name="Rodriguez B."/>
            <person name="Murad R."/>
            <person name="Mortazavi A."/>
        </authorList>
    </citation>
    <scope>NUCLEOTIDE SEQUENCE [LARGE SCALE GENOMIC DNA]</scope>
    <source>
        <strain evidence="1 2">ALL</strain>
    </source>
</reference>